<comment type="subunit">
    <text evidence="6">Heterotrimer.</text>
</comment>
<feature type="non-terminal residue" evidence="8">
    <location>
        <position position="164"/>
    </location>
</feature>
<comment type="similarity">
    <text evidence="6">Belongs to the NFYA/HAP2 subunit family.</text>
</comment>
<dbReference type="GO" id="GO:0003700">
    <property type="term" value="F:DNA-binding transcription factor activity"/>
    <property type="evidence" value="ECO:0007669"/>
    <property type="project" value="UniProtKB-UniRule"/>
</dbReference>
<evidence type="ECO:0000256" key="1">
    <source>
        <dbReference type="ARBA" id="ARBA00004123"/>
    </source>
</evidence>
<evidence type="ECO:0000256" key="2">
    <source>
        <dbReference type="ARBA" id="ARBA00023015"/>
    </source>
</evidence>
<evidence type="ECO:0000313" key="8">
    <source>
        <dbReference type="EMBL" id="MBA0833347.1"/>
    </source>
</evidence>
<dbReference type="Proteomes" id="UP000593575">
    <property type="component" value="Unassembled WGS sequence"/>
</dbReference>
<dbReference type="PROSITE" id="PS51152">
    <property type="entry name" value="NFYA_HAP2_2"/>
    <property type="match status" value="1"/>
</dbReference>
<keyword evidence="9" id="KW-1185">Reference proteome</keyword>
<dbReference type="EMBL" id="JABFAE010000007">
    <property type="protein sequence ID" value="MBA0833347.1"/>
    <property type="molecule type" value="Genomic_DNA"/>
</dbReference>
<dbReference type="GO" id="GO:0003677">
    <property type="term" value="F:DNA binding"/>
    <property type="evidence" value="ECO:0007669"/>
    <property type="project" value="UniProtKB-KW"/>
</dbReference>
<dbReference type="Pfam" id="PF02045">
    <property type="entry name" value="CBFB_NFYA"/>
    <property type="match status" value="1"/>
</dbReference>
<evidence type="ECO:0000256" key="5">
    <source>
        <dbReference type="ARBA" id="ARBA00023242"/>
    </source>
</evidence>
<comment type="function">
    <text evidence="6">Component of the sequence-specific heterotrimeric transcription factor (NF-Y) which specifically recognizes a 5'-CCAAT-3' box motif found in the promoters of its target genes.</text>
</comment>
<protein>
    <recommendedName>
        <fullName evidence="6">Nuclear transcription factor Y subunit</fullName>
    </recommendedName>
</protein>
<organism evidence="8 9">
    <name type="scientific">Gossypium armourianum</name>
    <dbReference type="NCBI Taxonomy" id="34283"/>
    <lineage>
        <taxon>Eukaryota</taxon>
        <taxon>Viridiplantae</taxon>
        <taxon>Streptophyta</taxon>
        <taxon>Embryophyta</taxon>
        <taxon>Tracheophyta</taxon>
        <taxon>Spermatophyta</taxon>
        <taxon>Magnoliopsida</taxon>
        <taxon>eudicotyledons</taxon>
        <taxon>Gunneridae</taxon>
        <taxon>Pentapetalae</taxon>
        <taxon>rosids</taxon>
        <taxon>malvids</taxon>
        <taxon>Malvales</taxon>
        <taxon>Malvaceae</taxon>
        <taxon>Malvoideae</taxon>
        <taxon>Gossypium</taxon>
    </lineage>
</organism>
<dbReference type="AlphaFoldDB" id="A0A7J9JGF4"/>
<evidence type="ECO:0000313" key="9">
    <source>
        <dbReference type="Proteomes" id="UP000593575"/>
    </source>
</evidence>
<gene>
    <name evidence="8" type="ORF">Goarm_017668</name>
</gene>
<evidence type="ECO:0000256" key="6">
    <source>
        <dbReference type="RuleBase" id="RU367155"/>
    </source>
</evidence>
<keyword evidence="3 6" id="KW-0238">DNA-binding</keyword>
<keyword evidence="5 6" id="KW-0539">Nucleus</keyword>
<dbReference type="InterPro" id="IPR001289">
    <property type="entry name" value="NFYA"/>
</dbReference>
<keyword evidence="2 6" id="KW-0805">Transcription regulation</keyword>
<proteinExistence type="inferred from homology"/>
<sequence length="164" mass="18036">MLPLNMASEEGPIYVNAKQYKGIMRRRQSRAKAVLENKLSKARKPYMHYSRHLHAMRRPRGCGGRFLNTRGSGSDKDDSATKKATQGLMSNRSCSSDSGTLNSSKGPTHSGSSEVTSIYSRRDLDHHFLIDHLGLSVHSISSMINNQRGGTITVAAADNCCNLK</sequence>
<feature type="compositionally biased region" description="Polar residues" evidence="7">
    <location>
        <begin position="82"/>
        <end position="115"/>
    </location>
</feature>
<keyword evidence="4 6" id="KW-0804">Transcription</keyword>
<evidence type="ECO:0000256" key="3">
    <source>
        <dbReference type="ARBA" id="ARBA00023125"/>
    </source>
</evidence>
<dbReference type="Gene3D" id="6.10.250.2430">
    <property type="match status" value="1"/>
</dbReference>
<feature type="region of interest" description="Disordered" evidence="7">
    <location>
        <begin position="58"/>
        <end position="115"/>
    </location>
</feature>
<reference evidence="8 9" key="1">
    <citation type="journal article" date="2019" name="Genome Biol. Evol.">
        <title>Insights into the evolution of the New World diploid cottons (Gossypium, subgenus Houzingenia) based on genome sequencing.</title>
        <authorList>
            <person name="Grover C.E."/>
            <person name="Arick M.A. 2nd"/>
            <person name="Thrash A."/>
            <person name="Conover J.L."/>
            <person name="Sanders W.S."/>
            <person name="Peterson D.G."/>
            <person name="Frelichowski J.E."/>
            <person name="Scheffler J.A."/>
            <person name="Scheffler B.E."/>
            <person name="Wendel J.F."/>
        </authorList>
    </citation>
    <scope>NUCLEOTIDE SEQUENCE [LARGE SCALE GENOMIC DNA]</scope>
    <source>
        <strain evidence="8">6</strain>
        <tissue evidence="8">Leaf</tissue>
    </source>
</reference>
<comment type="subcellular location">
    <subcellularLocation>
        <location evidence="1 6">Nucleus</location>
    </subcellularLocation>
</comment>
<comment type="caution">
    <text evidence="8">The sequence shown here is derived from an EMBL/GenBank/DDBJ whole genome shotgun (WGS) entry which is preliminary data.</text>
</comment>
<accession>A0A7J9JGF4</accession>
<dbReference type="GO" id="GO:0005634">
    <property type="term" value="C:nucleus"/>
    <property type="evidence" value="ECO:0007669"/>
    <property type="project" value="UniProtKB-SubCell"/>
</dbReference>
<dbReference type="SMART" id="SM00521">
    <property type="entry name" value="CBF"/>
    <property type="match status" value="1"/>
</dbReference>
<evidence type="ECO:0000256" key="7">
    <source>
        <dbReference type="SAM" id="MobiDB-lite"/>
    </source>
</evidence>
<dbReference type="PANTHER" id="PTHR12632">
    <property type="entry name" value="TRANSCRIPTION FACTOR NF-Y ALPHA-RELATED"/>
    <property type="match status" value="1"/>
</dbReference>
<dbReference type="PRINTS" id="PR00616">
    <property type="entry name" value="CCAATSUBUNTB"/>
</dbReference>
<evidence type="ECO:0000256" key="4">
    <source>
        <dbReference type="ARBA" id="ARBA00023163"/>
    </source>
</evidence>
<name>A0A7J9JGF4_9ROSI</name>